<gene>
    <name evidence="2" type="ORF">ACFSDA_15965</name>
</gene>
<keyword evidence="1" id="KW-0472">Membrane</keyword>
<evidence type="ECO:0000256" key="1">
    <source>
        <dbReference type="SAM" id="Phobius"/>
    </source>
</evidence>
<dbReference type="Proteomes" id="UP001597280">
    <property type="component" value="Unassembled WGS sequence"/>
</dbReference>
<proteinExistence type="predicted"/>
<keyword evidence="3" id="KW-1185">Reference proteome</keyword>
<protein>
    <recommendedName>
        <fullName evidence="4">CvpA family protein</fullName>
    </recommendedName>
</protein>
<sequence length="108" mass="11640">MFTGADLKDWVIIVVGNLFIVVLVVRMFSHYAKREWGELLTNFLVAVFIAWIVYSTDTFIEFLKWAANKVTGGEAQAAGQLLDGAHGAVLAAADSAPQTLALLSAGLI</sequence>
<organism evidence="2 3">
    <name type="scientific">Brachybacterium rhamnosum</name>
    <dbReference type="NCBI Taxonomy" id="173361"/>
    <lineage>
        <taxon>Bacteria</taxon>
        <taxon>Bacillati</taxon>
        <taxon>Actinomycetota</taxon>
        <taxon>Actinomycetes</taxon>
        <taxon>Micrococcales</taxon>
        <taxon>Dermabacteraceae</taxon>
        <taxon>Brachybacterium</taxon>
    </lineage>
</organism>
<dbReference type="RefSeq" id="WP_343906140.1">
    <property type="nucleotide sequence ID" value="NZ_BAAAIS010000004.1"/>
</dbReference>
<evidence type="ECO:0000313" key="3">
    <source>
        <dbReference type="Proteomes" id="UP001597280"/>
    </source>
</evidence>
<comment type="caution">
    <text evidence="2">The sequence shown here is derived from an EMBL/GenBank/DDBJ whole genome shotgun (WGS) entry which is preliminary data.</text>
</comment>
<dbReference type="EMBL" id="JBHUFL010000004">
    <property type="protein sequence ID" value="MFD1836559.1"/>
    <property type="molecule type" value="Genomic_DNA"/>
</dbReference>
<keyword evidence="1" id="KW-0812">Transmembrane</keyword>
<name>A0ABW4Q2E9_9MICO</name>
<feature type="transmembrane region" description="Helical" evidence="1">
    <location>
        <begin position="12"/>
        <end position="29"/>
    </location>
</feature>
<feature type="transmembrane region" description="Helical" evidence="1">
    <location>
        <begin position="36"/>
        <end position="54"/>
    </location>
</feature>
<keyword evidence="1" id="KW-1133">Transmembrane helix</keyword>
<reference evidence="3" key="1">
    <citation type="journal article" date="2019" name="Int. J. Syst. Evol. Microbiol.">
        <title>The Global Catalogue of Microorganisms (GCM) 10K type strain sequencing project: providing services to taxonomists for standard genome sequencing and annotation.</title>
        <authorList>
            <consortium name="The Broad Institute Genomics Platform"/>
            <consortium name="The Broad Institute Genome Sequencing Center for Infectious Disease"/>
            <person name="Wu L."/>
            <person name="Ma J."/>
        </authorList>
    </citation>
    <scope>NUCLEOTIDE SEQUENCE [LARGE SCALE GENOMIC DNA]</scope>
    <source>
        <strain evidence="3">JCM 11650</strain>
    </source>
</reference>
<evidence type="ECO:0000313" key="2">
    <source>
        <dbReference type="EMBL" id="MFD1836559.1"/>
    </source>
</evidence>
<accession>A0ABW4Q2E9</accession>
<evidence type="ECO:0008006" key="4">
    <source>
        <dbReference type="Google" id="ProtNLM"/>
    </source>
</evidence>